<dbReference type="EMBL" id="JAUIZM010000004">
    <property type="protein sequence ID" value="KAK1390182.1"/>
    <property type="molecule type" value="Genomic_DNA"/>
</dbReference>
<keyword evidence="2" id="KW-1185">Reference proteome</keyword>
<evidence type="ECO:0000313" key="2">
    <source>
        <dbReference type="Proteomes" id="UP001237642"/>
    </source>
</evidence>
<organism evidence="1 2">
    <name type="scientific">Heracleum sosnowskyi</name>
    <dbReference type="NCBI Taxonomy" id="360622"/>
    <lineage>
        <taxon>Eukaryota</taxon>
        <taxon>Viridiplantae</taxon>
        <taxon>Streptophyta</taxon>
        <taxon>Embryophyta</taxon>
        <taxon>Tracheophyta</taxon>
        <taxon>Spermatophyta</taxon>
        <taxon>Magnoliopsida</taxon>
        <taxon>eudicotyledons</taxon>
        <taxon>Gunneridae</taxon>
        <taxon>Pentapetalae</taxon>
        <taxon>asterids</taxon>
        <taxon>campanulids</taxon>
        <taxon>Apiales</taxon>
        <taxon>Apiaceae</taxon>
        <taxon>Apioideae</taxon>
        <taxon>apioid superclade</taxon>
        <taxon>Tordylieae</taxon>
        <taxon>Tordyliinae</taxon>
        <taxon>Heracleum</taxon>
    </lineage>
</organism>
<sequence length="164" mass="19198">MELSVIVVYKFHICLSIVYPKIERYEMEEEAKSRLNEDRKDMFTQCIKDGDIIDLQDLLFTKNRDYLVKNNNEQVRADQCCMVRGSAYGTAIQFAHSGTRFIFDPDRWGSRSNSLTPAIHLLLQRSLRRKLPRNVIMLSQIKERRTSILTMDVSSFTLFLRPTS</sequence>
<comment type="caution">
    <text evidence="1">The sequence shown here is derived from an EMBL/GenBank/DDBJ whole genome shotgun (WGS) entry which is preliminary data.</text>
</comment>
<dbReference type="Proteomes" id="UP001237642">
    <property type="component" value="Unassembled WGS sequence"/>
</dbReference>
<protein>
    <submittedName>
        <fullName evidence="1">Uncharacterized protein</fullName>
    </submittedName>
</protein>
<reference evidence="1" key="2">
    <citation type="submission" date="2023-05" db="EMBL/GenBank/DDBJ databases">
        <authorList>
            <person name="Schelkunov M.I."/>
        </authorList>
    </citation>
    <scope>NUCLEOTIDE SEQUENCE</scope>
    <source>
        <strain evidence="1">Hsosn_3</strain>
        <tissue evidence="1">Leaf</tissue>
    </source>
</reference>
<gene>
    <name evidence="1" type="ORF">POM88_018360</name>
</gene>
<reference evidence="1" key="1">
    <citation type="submission" date="2023-02" db="EMBL/GenBank/DDBJ databases">
        <title>Genome of toxic invasive species Heracleum sosnowskyi carries increased number of genes despite the absence of recent whole-genome duplications.</title>
        <authorList>
            <person name="Schelkunov M."/>
            <person name="Shtratnikova V."/>
            <person name="Makarenko M."/>
            <person name="Klepikova A."/>
            <person name="Omelchenko D."/>
            <person name="Novikova G."/>
            <person name="Obukhova E."/>
            <person name="Bogdanov V."/>
            <person name="Penin A."/>
            <person name="Logacheva M."/>
        </authorList>
    </citation>
    <scope>NUCLEOTIDE SEQUENCE</scope>
    <source>
        <strain evidence="1">Hsosn_3</strain>
        <tissue evidence="1">Leaf</tissue>
    </source>
</reference>
<evidence type="ECO:0000313" key="1">
    <source>
        <dbReference type="EMBL" id="KAK1390182.1"/>
    </source>
</evidence>
<accession>A0AAD8MZ66</accession>
<dbReference type="AlphaFoldDB" id="A0AAD8MZ66"/>
<name>A0AAD8MZ66_9APIA</name>
<proteinExistence type="predicted"/>